<feature type="domain" description="Pseudouridine synthase II N-terminal" evidence="7">
    <location>
        <begin position="43"/>
        <end position="196"/>
    </location>
</feature>
<evidence type="ECO:0000256" key="6">
    <source>
        <dbReference type="SAM" id="MobiDB-lite"/>
    </source>
</evidence>
<feature type="compositionally biased region" description="Basic and acidic residues" evidence="6">
    <location>
        <begin position="276"/>
        <end position="287"/>
    </location>
</feature>
<comment type="catalytic activity">
    <reaction evidence="1 5">
        <text>uridine(55) in tRNA = pseudouridine(55) in tRNA</text>
        <dbReference type="Rhea" id="RHEA:42532"/>
        <dbReference type="Rhea" id="RHEA-COMP:10101"/>
        <dbReference type="Rhea" id="RHEA-COMP:10102"/>
        <dbReference type="ChEBI" id="CHEBI:65314"/>
        <dbReference type="ChEBI" id="CHEBI:65315"/>
        <dbReference type="EC" id="5.4.99.25"/>
    </reaction>
</comment>
<feature type="active site" description="Nucleophile" evidence="5">
    <location>
        <position position="58"/>
    </location>
</feature>
<evidence type="ECO:0000256" key="2">
    <source>
        <dbReference type="ARBA" id="ARBA00005642"/>
    </source>
</evidence>
<evidence type="ECO:0000256" key="3">
    <source>
        <dbReference type="ARBA" id="ARBA00022694"/>
    </source>
</evidence>
<name>A0A2S9YQX5_9BACT</name>
<evidence type="ECO:0000259" key="7">
    <source>
        <dbReference type="Pfam" id="PF01509"/>
    </source>
</evidence>
<dbReference type="InterPro" id="IPR002501">
    <property type="entry name" value="PsdUridine_synth_N"/>
</dbReference>
<dbReference type="PANTHER" id="PTHR13767">
    <property type="entry name" value="TRNA-PSEUDOURIDINE SYNTHASE"/>
    <property type="match status" value="1"/>
</dbReference>
<feature type="region of interest" description="Disordered" evidence="6">
    <location>
        <begin position="259"/>
        <end position="287"/>
    </location>
</feature>
<keyword evidence="4 5" id="KW-0413">Isomerase</keyword>
<comment type="caution">
    <text evidence="8">The sequence shown here is derived from an EMBL/GenBank/DDBJ whole genome shotgun (WGS) entry which is preliminary data.</text>
</comment>
<keyword evidence="3 5" id="KW-0819">tRNA processing</keyword>
<comment type="similarity">
    <text evidence="2 5">Belongs to the pseudouridine synthase TruB family. Type 1 subfamily.</text>
</comment>
<sequence length="390" mass="42155">MVRRLATPPKMANRKRRRSTEFGILLIDKPPGPTSFDVVGWVRWALHERTVGHCGTLDPPASGLLVVCLGEATKLVEHLTNDDKRYRARFALGRSTTTADAEGETLSVAEVPPGAEAEGAEILRSLIGELQLPPPDFSAVKLDGKRAHELARAGKPLDLPARSMAIHSLELLGHGRDPDGGAWIDVELEVAKGTYVRSLAEEVGRQLDVPAHLASLRRVGSGDLRVDDPRVVTGLVPVHLPEIEGRPPKWRVEFPADPAAAGASVTPGQDPGQGRGDADAQQRAEAGARLRGHMSKPWDRLPFPVSLLPDAGAHEGLMTRMIQGQRLGASPSNCATLQIPDGEGLCVLVHQARGLMMLVRREHHDGGPLRRLAPTRVLRFEPEPESNPSH</sequence>
<evidence type="ECO:0000256" key="1">
    <source>
        <dbReference type="ARBA" id="ARBA00000385"/>
    </source>
</evidence>
<comment type="function">
    <text evidence="5">Responsible for synthesis of pseudouridine from uracil-55 in the psi GC loop of transfer RNAs.</text>
</comment>
<evidence type="ECO:0000256" key="4">
    <source>
        <dbReference type="ARBA" id="ARBA00023235"/>
    </source>
</evidence>
<reference evidence="8 9" key="1">
    <citation type="submission" date="2018-03" db="EMBL/GenBank/DDBJ databases">
        <title>Draft Genome Sequences of the Obligatory Marine Myxobacteria Enhygromyxa salina SWB007.</title>
        <authorList>
            <person name="Poehlein A."/>
            <person name="Moghaddam J.A."/>
            <person name="Harms H."/>
            <person name="Alanjari M."/>
            <person name="Koenig G.M."/>
            <person name="Daniel R."/>
            <person name="Schaeberle T.F."/>
        </authorList>
    </citation>
    <scope>NUCLEOTIDE SEQUENCE [LARGE SCALE GENOMIC DNA]</scope>
    <source>
        <strain evidence="8 9">SWB007</strain>
    </source>
</reference>
<evidence type="ECO:0000256" key="5">
    <source>
        <dbReference type="HAMAP-Rule" id="MF_01080"/>
    </source>
</evidence>
<dbReference type="EC" id="5.4.99.25" evidence="5"/>
<dbReference type="GO" id="GO:0003723">
    <property type="term" value="F:RNA binding"/>
    <property type="evidence" value="ECO:0007669"/>
    <property type="project" value="InterPro"/>
</dbReference>
<dbReference type="EMBL" id="PVNL01000053">
    <property type="protein sequence ID" value="PRQ07501.1"/>
    <property type="molecule type" value="Genomic_DNA"/>
</dbReference>
<dbReference type="SUPFAM" id="SSF55120">
    <property type="entry name" value="Pseudouridine synthase"/>
    <property type="match status" value="1"/>
</dbReference>
<dbReference type="CDD" id="cd02573">
    <property type="entry name" value="PseudoU_synth_EcTruB"/>
    <property type="match status" value="1"/>
</dbReference>
<evidence type="ECO:0000313" key="9">
    <source>
        <dbReference type="Proteomes" id="UP000238823"/>
    </source>
</evidence>
<dbReference type="GO" id="GO:0160148">
    <property type="term" value="F:tRNA pseudouridine(55) synthase activity"/>
    <property type="evidence" value="ECO:0007669"/>
    <property type="project" value="UniProtKB-EC"/>
</dbReference>
<dbReference type="Pfam" id="PF01509">
    <property type="entry name" value="TruB_N"/>
    <property type="match status" value="1"/>
</dbReference>
<dbReference type="HAMAP" id="MF_01080">
    <property type="entry name" value="TruB_bact"/>
    <property type="match status" value="1"/>
</dbReference>
<dbReference type="GO" id="GO:0031119">
    <property type="term" value="P:tRNA pseudouridine synthesis"/>
    <property type="evidence" value="ECO:0007669"/>
    <property type="project" value="UniProtKB-UniRule"/>
</dbReference>
<dbReference type="AlphaFoldDB" id="A0A2S9YQX5"/>
<proteinExistence type="inferred from homology"/>
<dbReference type="GO" id="GO:1990481">
    <property type="term" value="P:mRNA pseudouridine synthesis"/>
    <property type="evidence" value="ECO:0007669"/>
    <property type="project" value="TreeGrafter"/>
</dbReference>
<gene>
    <name evidence="5 8" type="primary">truB</name>
    <name evidence="8" type="ORF">ENSA7_27980</name>
</gene>
<accession>A0A2S9YQX5</accession>
<organism evidence="8 9">
    <name type="scientific">Enhygromyxa salina</name>
    <dbReference type="NCBI Taxonomy" id="215803"/>
    <lineage>
        <taxon>Bacteria</taxon>
        <taxon>Pseudomonadati</taxon>
        <taxon>Myxococcota</taxon>
        <taxon>Polyangia</taxon>
        <taxon>Nannocystales</taxon>
        <taxon>Nannocystaceae</taxon>
        <taxon>Enhygromyxa</taxon>
    </lineage>
</organism>
<protein>
    <recommendedName>
        <fullName evidence="5">tRNA pseudouridine synthase B</fullName>
        <ecNumber evidence="5">5.4.99.25</ecNumber>
    </recommendedName>
    <alternativeName>
        <fullName evidence="5">tRNA pseudouridine(55) synthase</fullName>
        <shortName evidence="5">Psi55 synthase</shortName>
    </alternativeName>
    <alternativeName>
        <fullName evidence="5">tRNA pseudouridylate synthase</fullName>
    </alternativeName>
    <alternativeName>
        <fullName evidence="5">tRNA-uridine isomerase</fullName>
    </alternativeName>
</protein>
<dbReference type="Gene3D" id="3.30.2350.10">
    <property type="entry name" value="Pseudouridine synthase"/>
    <property type="match status" value="1"/>
</dbReference>
<evidence type="ECO:0000313" key="8">
    <source>
        <dbReference type="EMBL" id="PRQ07501.1"/>
    </source>
</evidence>
<dbReference type="Proteomes" id="UP000238823">
    <property type="component" value="Unassembled WGS sequence"/>
</dbReference>
<dbReference type="InterPro" id="IPR014780">
    <property type="entry name" value="tRNA_psdUridine_synth_TruB"/>
</dbReference>
<dbReference type="InterPro" id="IPR020103">
    <property type="entry name" value="PsdUridine_synth_cat_dom_sf"/>
</dbReference>
<dbReference type="PANTHER" id="PTHR13767:SF2">
    <property type="entry name" value="PSEUDOURIDYLATE SYNTHASE TRUB1"/>
    <property type="match status" value="1"/>
</dbReference>
<dbReference type="NCBIfam" id="TIGR00431">
    <property type="entry name" value="TruB"/>
    <property type="match status" value="1"/>
</dbReference>
<dbReference type="OrthoDB" id="9802309at2"/>